<evidence type="ECO:0000256" key="4">
    <source>
        <dbReference type="PROSITE-ProRule" id="PRU00335"/>
    </source>
</evidence>
<dbReference type="PANTHER" id="PTHR30055:SF225">
    <property type="entry name" value="TRANSCRIPTIONAL REGULATORY PROTEIN-RELATED"/>
    <property type="match status" value="1"/>
</dbReference>
<dbReference type="eggNOG" id="COG1309">
    <property type="taxonomic scope" value="Bacteria"/>
</dbReference>
<dbReference type="GO" id="GO:0003700">
    <property type="term" value="F:DNA-binding transcription factor activity"/>
    <property type="evidence" value="ECO:0007669"/>
    <property type="project" value="TreeGrafter"/>
</dbReference>
<dbReference type="Pfam" id="PF00440">
    <property type="entry name" value="TetR_N"/>
    <property type="match status" value="1"/>
</dbReference>
<dbReference type="Gene3D" id="1.10.10.60">
    <property type="entry name" value="Homeodomain-like"/>
    <property type="match status" value="1"/>
</dbReference>
<keyword evidence="1" id="KW-0805">Transcription regulation</keyword>
<dbReference type="EMBL" id="CP000854">
    <property type="protein sequence ID" value="ACC42692.1"/>
    <property type="molecule type" value="Genomic_DNA"/>
</dbReference>
<evidence type="ECO:0000259" key="5">
    <source>
        <dbReference type="PROSITE" id="PS50977"/>
    </source>
</evidence>
<accession>B2HSB4</accession>
<dbReference type="SUPFAM" id="SSF48498">
    <property type="entry name" value="Tetracyclin repressor-like, C-terminal domain"/>
    <property type="match status" value="1"/>
</dbReference>
<proteinExistence type="predicted"/>
<gene>
    <name evidence="6" type="ordered locus">MMAR_4284</name>
</gene>
<dbReference type="GO" id="GO:0000976">
    <property type="term" value="F:transcription cis-regulatory region binding"/>
    <property type="evidence" value="ECO:0007669"/>
    <property type="project" value="TreeGrafter"/>
</dbReference>
<dbReference type="Gene3D" id="1.10.357.10">
    <property type="entry name" value="Tetracycline Repressor, domain 2"/>
    <property type="match status" value="1"/>
</dbReference>
<dbReference type="KEGG" id="mmi:MMAR_4284"/>
<evidence type="ECO:0000256" key="2">
    <source>
        <dbReference type="ARBA" id="ARBA00023125"/>
    </source>
</evidence>
<dbReference type="AlphaFoldDB" id="B2HSB4"/>
<dbReference type="RefSeq" id="WP_012395853.1">
    <property type="nucleotide sequence ID" value="NC_010612.1"/>
</dbReference>
<dbReference type="STRING" id="216594.MMAR_4284"/>
<feature type="domain" description="HTH tetR-type" evidence="5">
    <location>
        <begin position="19"/>
        <end position="79"/>
    </location>
</feature>
<evidence type="ECO:0000256" key="1">
    <source>
        <dbReference type="ARBA" id="ARBA00023015"/>
    </source>
</evidence>
<organism evidence="6 7">
    <name type="scientific">Mycobacterium marinum (strain ATCC BAA-535 / M)</name>
    <dbReference type="NCBI Taxonomy" id="216594"/>
    <lineage>
        <taxon>Bacteria</taxon>
        <taxon>Bacillati</taxon>
        <taxon>Actinomycetota</taxon>
        <taxon>Actinomycetes</taxon>
        <taxon>Mycobacteriales</taxon>
        <taxon>Mycobacteriaceae</taxon>
        <taxon>Mycobacterium</taxon>
        <taxon>Mycobacterium ulcerans group</taxon>
    </lineage>
</organism>
<dbReference type="InterPro" id="IPR001647">
    <property type="entry name" value="HTH_TetR"/>
</dbReference>
<evidence type="ECO:0000313" key="7">
    <source>
        <dbReference type="Proteomes" id="UP000001190"/>
    </source>
</evidence>
<dbReference type="InterPro" id="IPR050109">
    <property type="entry name" value="HTH-type_TetR-like_transc_reg"/>
</dbReference>
<evidence type="ECO:0000256" key="3">
    <source>
        <dbReference type="ARBA" id="ARBA00023163"/>
    </source>
</evidence>
<keyword evidence="3" id="KW-0804">Transcription</keyword>
<dbReference type="InterPro" id="IPR009057">
    <property type="entry name" value="Homeodomain-like_sf"/>
</dbReference>
<feature type="DNA-binding region" description="H-T-H motif" evidence="4">
    <location>
        <begin position="42"/>
        <end position="61"/>
    </location>
</feature>
<dbReference type="PROSITE" id="PS50977">
    <property type="entry name" value="HTH_TETR_2"/>
    <property type="match status" value="1"/>
</dbReference>
<dbReference type="InterPro" id="IPR036271">
    <property type="entry name" value="Tet_transcr_reg_TetR-rel_C_sf"/>
</dbReference>
<dbReference type="HOGENOM" id="CLU_069356_25_3_11"/>
<keyword evidence="2 4" id="KW-0238">DNA-binding</keyword>
<evidence type="ECO:0000313" key="6">
    <source>
        <dbReference type="EMBL" id="ACC42692.1"/>
    </source>
</evidence>
<dbReference type="SUPFAM" id="SSF46689">
    <property type="entry name" value="Homeodomain-like"/>
    <property type="match status" value="1"/>
</dbReference>
<dbReference type="Pfam" id="PF16859">
    <property type="entry name" value="TetR_C_11"/>
    <property type="match status" value="1"/>
</dbReference>
<dbReference type="PANTHER" id="PTHR30055">
    <property type="entry name" value="HTH-TYPE TRANSCRIPTIONAL REGULATOR RUTR"/>
    <property type="match status" value="1"/>
</dbReference>
<sequence length="207" mass="22804">MAQLSEPMLTPYRSRRRGEVLERALYSATLAELIAVGYGRLTMEGIAARAQTGKAALYRRWASKHDLVQAALQYAVPPPPEPRPGRSARENLLTVFTAHRDVLAGKTEFPGLVAIGQLIHEPELRAIFANSVVHPRLKIIDSVLRAAIREGDLDPDTVTPFTARIGPALMNQHFILTGTPPNRRELALIVDTVIPPKRTSTCDNCDN</sequence>
<reference evidence="6 7" key="1">
    <citation type="journal article" date="2008" name="Genome Res.">
        <title>Insights from the complete genome sequence of Mycobacterium marinum on the evolution of Mycobacterium tuberculosis.</title>
        <authorList>
            <person name="Stinear T.P."/>
            <person name="Seemann T."/>
            <person name="Harrison P.F."/>
            <person name="Jenkin G.A."/>
            <person name="Davies J.K."/>
            <person name="Johnson P.D."/>
            <person name="Abdellah Z."/>
            <person name="Arrowsmith C."/>
            <person name="Chillingworth T."/>
            <person name="Churcher C."/>
            <person name="Clarke K."/>
            <person name="Cronin A."/>
            <person name="Davis P."/>
            <person name="Goodhead I."/>
            <person name="Holroyd N."/>
            <person name="Jagels K."/>
            <person name="Lord A."/>
            <person name="Moule S."/>
            <person name="Mungall K."/>
            <person name="Norbertczak H."/>
            <person name="Quail M.A."/>
            <person name="Rabbinowitsch E."/>
            <person name="Walker D."/>
            <person name="White B."/>
            <person name="Whitehead S."/>
            <person name="Small P.L."/>
            <person name="Brosch R."/>
            <person name="Ramakrishnan L."/>
            <person name="Fischbach M.A."/>
            <person name="Parkhill J."/>
            <person name="Cole S.T."/>
        </authorList>
    </citation>
    <scope>NUCLEOTIDE SEQUENCE [LARGE SCALE GENOMIC DNA]</scope>
    <source>
        <strain evidence="7">ATCC BAA-535 / M</strain>
    </source>
</reference>
<name>B2HSB4_MYCMM</name>
<dbReference type="Proteomes" id="UP000001190">
    <property type="component" value="Chromosome"/>
</dbReference>
<protein>
    <submittedName>
        <fullName evidence="6">Transcriptional regulatory protein</fullName>
    </submittedName>
</protein>
<keyword evidence="7" id="KW-1185">Reference proteome</keyword>
<dbReference type="InterPro" id="IPR011075">
    <property type="entry name" value="TetR_C"/>
</dbReference>